<evidence type="ECO:0000313" key="2">
    <source>
        <dbReference type="EMBL" id="CAF3353231.1"/>
    </source>
</evidence>
<gene>
    <name evidence="4" type="ORF">GRG538_LOCUS17444</name>
    <name evidence="5" type="ORF">HFQ381_LOCUS11717</name>
    <name evidence="3" type="ORF">LUA448_LOCUS21882</name>
    <name evidence="7" type="ORF">QYT958_LOCUS2384</name>
    <name evidence="2" type="ORF">TIS948_LOCUS23474</name>
    <name evidence="6" type="ORF">UJA718_LOCUS12549</name>
</gene>
<reference evidence="5" key="1">
    <citation type="submission" date="2021-02" db="EMBL/GenBank/DDBJ databases">
        <authorList>
            <person name="Nowell W R."/>
        </authorList>
    </citation>
    <scope>NUCLEOTIDE SEQUENCE</scope>
</reference>
<dbReference type="EMBL" id="CAJOBP010001635">
    <property type="protein sequence ID" value="CAF4299552.1"/>
    <property type="molecule type" value="Genomic_DNA"/>
</dbReference>
<feature type="compositionally biased region" description="Low complexity" evidence="1">
    <location>
        <begin position="116"/>
        <end position="125"/>
    </location>
</feature>
<feature type="region of interest" description="Disordered" evidence="1">
    <location>
        <begin position="512"/>
        <end position="573"/>
    </location>
</feature>
<dbReference type="Proteomes" id="UP000663872">
    <property type="component" value="Unassembled WGS sequence"/>
</dbReference>
<feature type="compositionally biased region" description="Low complexity" evidence="1">
    <location>
        <begin position="291"/>
        <end position="305"/>
    </location>
</feature>
<evidence type="ECO:0000313" key="3">
    <source>
        <dbReference type="EMBL" id="CAF3450619.1"/>
    </source>
</evidence>
<dbReference type="EMBL" id="CAJOBO010000683">
    <property type="protein sequence ID" value="CAF4271790.1"/>
    <property type="molecule type" value="Genomic_DNA"/>
</dbReference>
<dbReference type="Proteomes" id="UP000663848">
    <property type="component" value="Unassembled WGS sequence"/>
</dbReference>
<evidence type="ECO:0000313" key="6">
    <source>
        <dbReference type="EMBL" id="CAF4299552.1"/>
    </source>
</evidence>
<dbReference type="Proteomes" id="UP000663851">
    <property type="component" value="Unassembled WGS sequence"/>
</dbReference>
<dbReference type="AlphaFoldDB" id="A0A820FY27"/>
<feature type="compositionally biased region" description="Polar residues" evidence="1">
    <location>
        <begin position="185"/>
        <end position="195"/>
    </location>
</feature>
<feature type="region of interest" description="Disordered" evidence="1">
    <location>
        <begin position="361"/>
        <end position="407"/>
    </location>
</feature>
<evidence type="ECO:0000256" key="1">
    <source>
        <dbReference type="SAM" id="MobiDB-lite"/>
    </source>
</evidence>
<proteinExistence type="predicted"/>
<dbReference type="OrthoDB" id="10018020at2759"/>
<comment type="caution">
    <text evidence="5">The sequence shown here is derived from an EMBL/GenBank/DDBJ whole genome shotgun (WGS) entry which is preliminary data.</text>
</comment>
<feature type="compositionally biased region" description="Polar residues" evidence="1">
    <location>
        <begin position="374"/>
        <end position="397"/>
    </location>
</feature>
<evidence type="ECO:0000313" key="4">
    <source>
        <dbReference type="EMBL" id="CAF3498455.1"/>
    </source>
</evidence>
<name>A0A820FY27_9BILA</name>
<evidence type="ECO:0000313" key="5">
    <source>
        <dbReference type="EMBL" id="CAF4271790.1"/>
    </source>
</evidence>
<feature type="region of interest" description="Disordered" evidence="1">
    <location>
        <begin position="185"/>
        <end position="205"/>
    </location>
</feature>
<dbReference type="Proteomes" id="UP000663833">
    <property type="component" value="Unassembled WGS sequence"/>
</dbReference>
<feature type="compositionally biased region" description="Polar residues" evidence="1">
    <location>
        <begin position="545"/>
        <end position="570"/>
    </location>
</feature>
<keyword evidence="9" id="KW-1185">Reference proteome</keyword>
<sequence>MRLKTLRKKRPAFENEGTVVSGSRMDLSNNEIKPFKHRTNTSFALPTSLNNDLSSLSMSVSDRLHDMKVQPSQQTLINQRLNNPAPSQATLTPSYHALEAAYLEHGIRIHLNPTTAATVSQQQSQTNMNTSDRKSASTLHRVKIFINRNPSRSSSALHYPTVVTEPYQDTRPFSALQQTSMTDFEGTDTNNVSGTHKNENQQNSHNQEQLNFNYCASSLLVSEHSQNLISAAKVIDDNDASSAATTVLDNDPDIAYMTSLLKTTTGDSYRDTIRRRAGLRPTLAVHRHPESTVTTSTITATTTSTKSKKHEKSSVTQSPTANVRKVSVHHSTVSVMPIASPSKKQVEKDIVRHASRIRASQMKDYFNHQDRPSRSNLSYQFSSMSNSPTRTSYPHTQNKNKKPSKSISLEPLELLLAPTLCSSASSSPRTPARVNALSSHAFSCVHRNNHEEYVKPSKICTKPPKLSFDGSSNSTHYDITTKFSLFEHPDSLSLNDENSPLMKTSILGMISSNNNNTRQSNSSDSGCYDRSSSSGDTHSITSASINHTPCSIPSGRLTSASTRRSNTSKKVSFEDQARTIIVTTAIYV</sequence>
<dbReference type="Proteomes" id="UP000663873">
    <property type="component" value="Unassembled WGS sequence"/>
</dbReference>
<feature type="region of interest" description="Disordered" evidence="1">
    <location>
        <begin position="116"/>
        <end position="136"/>
    </location>
</feature>
<organism evidence="5 8">
    <name type="scientific">Rotaria socialis</name>
    <dbReference type="NCBI Taxonomy" id="392032"/>
    <lineage>
        <taxon>Eukaryota</taxon>
        <taxon>Metazoa</taxon>
        <taxon>Spiralia</taxon>
        <taxon>Gnathifera</taxon>
        <taxon>Rotifera</taxon>
        <taxon>Eurotatoria</taxon>
        <taxon>Bdelloidea</taxon>
        <taxon>Philodinida</taxon>
        <taxon>Philodinidae</taxon>
        <taxon>Rotaria</taxon>
    </lineage>
</organism>
<dbReference type="EMBL" id="CAJNYT010002871">
    <property type="protein sequence ID" value="CAF3498455.1"/>
    <property type="molecule type" value="Genomic_DNA"/>
</dbReference>
<dbReference type="EMBL" id="CAJNXB010004069">
    <property type="protein sequence ID" value="CAF3353231.1"/>
    <property type="molecule type" value="Genomic_DNA"/>
</dbReference>
<feature type="region of interest" description="Disordered" evidence="1">
    <location>
        <begin position="287"/>
        <end position="348"/>
    </location>
</feature>
<dbReference type="EMBL" id="CAJNYD010002899">
    <property type="protein sequence ID" value="CAF3450619.1"/>
    <property type="molecule type" value="Genomic_DNA"/>
</dbReference>
<protein>
    <submittedName>
        <fullName evidence="5">Uncharacterized protein</fullName>
    </submittedName>
</protein>
<evidence type="ECO:0000313" key="9">
    <source>
        <dbReference type="Proteomes" id="UP000663873"/>
    </source>
</evidence>
<dbReference type="Proteomes" id="UP000663825">
    <property type="component" value="Unassembled WGS sequence"/>
</dbReference>
<feature type="compositionally biased region" description="Low complexity" evidence="1">
    <location>
        <begin position="512"/>
        <end position="544"/>
    </location>
</feature>
<dbReference type="EMBL" id="CAJOBR010000154">
    <property type="protein sequence ID" value="CAF4473096.1"/>
    <property type="molecule type" value="Genomic_DNA"/>
</dbReference>
<evidence type="ECO:0000313" key="7">
    <source>
        <dbReference type="EMBL" id="CAF4473096.1"/>
    </source>
</evidence>
<accession>A0A820FY27</accession>
<evidence type="ECO:0000313" key="8">
    <source>
        <dbReference type="Proteomes" id="UP000663851"/>
    </source>
</evidence>